<dbReference type="EMBL" id="JMQC01000008">
    <property type="protein sequence ID" value="KFN02737.1"/>
    <property type="molecule type" value="Genomic_DNA"/>
</dbReference>
<name>A0A090YWP0_9BACI</name>
<dbReference type="RefSeq" id="WP_042979040.1">
    <property type="nucleotide sequence ID" value="NZ_JMQC01000008.1"/>
</dbReference>
<keyword evidence="4" id="KW-1185">Reference proteome</keyword>
<organism evidence="1 3">
    <name type="scientific">Bacillus clarus</name>
    <dbReference type="NCBI Taxonomy" id="2338372"/>
    <lineage>
        <taxon>Bacteria</taxon>
        <taxon>Bacillati</taxon>
        <taxon>Bacillota</taxon>
        <taxon>Bacilli</taxon>
        <taxon>Bacillales</taxon>
        <taxon>Bacillaceae</taxon>
        <taxon>Bacillus</taxon>
        <taxon>Bacillus cereus group</taxon>
    </lineage>
</organism>
<evidence type="ECO:0000313" key="3">
    <source>
        <dbReference type="Proteomes" id="UP000029389"/>
    </source>
</evidence>
<dbReference type="Proteomes" id="UP000029389">
    <property type="component" value="Unassembled WGS sequence"/>
</dbReference>
<comment type="caution">
    <text evidence="1">The sequence shown here is derived from an EMBL/GenBank/DDBJ whole genome shotgun (WGS) entry which is preliminary data.</text>
</comment>
<reference evidence="1 3" key="1">
    <citation type="submission" date="2014-04" db="EMBL/GenBank/DDBJ databases">
        <authorList>
            <person name="Bishop-Lilly K.A."/>
            <person name="Broomall S.M."/>
            <person name="Chain P.S."/>
            <person name="Chertkov O."/>
            <person name="Coyne S.R."/>
            <person name="Daligault H.E."/>
            <person name="Davenport K.W."/>
            <person name="Erkkila T."/>
            <person name="Frey K.G."/>
            <person name="Gibbons H.S."/>
            <person name="Gu W."/>
            <person name="Jaissle J."/>
            <person name="Johnson S.L."/>
            <person name="Koroleva G.I."/>
            <person name="Ladner J.T."/>
            <person name="Lo C.-C."/>
            <person name="Minogue T.D."/>
            <person name="Munk C."/>
            <person name="Palacios G.F."/>
            <person name="Redden C.L."/>
            <person name="Rosenzweig C.N."/>
            <person name="Scholz M.B."/>
            <person name="Teshima H."/>
            <person name="Xu Y."/>
        </authorList>
    </citation>
    <scope>NUCLEOTIDE SEQUENCE [LARGE SCALE GENOMIC DNA]</scope>
    <source>
        <strain evidence="1 3">BHP</strain>
    </source>
</reference>
<evidence type="ECO:0000313" key="2">
    <source>
        <dbReference type="EMBL" id="RFT66515.1"/>
    </source>
</evidence>
<evidence type="ECO:0000313" key="4">
    <source>
        <dbReference type="Proteomes" id="UP000264294"/>
    </source>
</evidence>
<dbReference type="PATRIC" id="fig|1405.8.peg.531"/>
<evidence type="ECO:0000313" key="1">
    <source>
        <dbReference type="EMBL" id="KFN02737.1"/>
    </source>
</evidence>
<gene>
    <name evidence="2" type="ORF">D0U04_13795</name>
    <name evidence="1" type="ORF">DJ93_358</name>
</gene>
<protein>
    <submittedName>
        <fullName evidence="1">Uncharacterized protein</fullName>
    </submittedName>
</protein>
<proteinExistence type="predicted"/>
<dbReference type="AlphaFoldDB" id="A0A090YWP0"/>
<sequence>MTKRRRWTDELVIEEIKRIYSNEEPLSPRYINRNYGGLYRQAYNRFGSWRQAVELVTSLDYEDVLTCKRWTKDLVVEAIKERIDNGLSLTAGVLVNEDKRLHDASCTHFGSWRNAVTAAGFNYDIVLDEGNLRRSKKCTKYTVDDVKSFICERYAQGKRLSSGYISSEFRHMAHAAQYRFGGWKEAITYAGVPYEDVREDESANLAGHLFEDLLGNLFNDLCISYTKYEHEKWRPDFILSKEHWIDAKLSEWTSSIPTTIQNYEPHVRRLTIVYMRGRNHACSLSDKTEIVSVYQLLEYLNEERRSYYLERIQEIENKINTSEIGSHSHKETA</sequence>
<reference evidence="2 4" key="2">
    <citation type="submission" date="2018-08" db="EMBL/GenBank/DDBJ databases">
        <title>Bacillus clarus sp. nov. strain PS00077A.</title>
        <authorList>
            <person name="Mendez Acevedo M."/>
            <person name="Carroll L."/>
            <person name="Mukherjee M."/>
            <person name="Wiedmann M."/>
            <person name="Kovac J."/>
        </authorList>
    </citation>
    <scope>NUCLEOTIDE SEQUENCE [LARGE SCALE GENOMIC DNA]</scope>
    <source>
        <strain evidence="2 4">PS00077A</strain>
    </source>
</reference>
<dbReference type="EMBL" id="QVOD01000014">
    <property type="protein sequence ID" value="RFT66515.1"/>
    <property type="molecule type" value="Genomic_DNA"/>
</dbReference>
<accession>A0A090YWP0</accession>
<dbReference type="Proteomes" id="UP000264294">
    <property type="component" value="Unassembled WGS sequence"/>
</dbReference>